<evidence type="ECO:0000256" key="1">
    <source>
        <dbReference type="PROSITE-ProRule" id="PRU00339"/>
    </source>
</evidence>
<accession>A0A9D9IY67</accession>
<dbReference type="SMART" id="SM00028">
    <property type="entry name" value="TPR"/>
    <property type="match status" value="9"/>
</dbReference>
<gene>
    <name evidence="3" type="ORF">IAB76_07150</name>
</gene>
<protein>
    <submittedName>
        <fullName evidence="3">Tetratricopeptide repeat protein</fullName>
    </submittedName>
</protein>
<dbReference type="SUPFAM" id="SSF48452">
    <property type="entry name" value="TPR-like"/>
    <property type="match status" value="3"/>
</dbReference>
<dbReference type="InterPro" id="IPR011990">
    <property type="entry name" value="TPR-like_helical_dom_sf"/>
</dbReference>
<sequence>MRIRKTALALLALMLASAGMQAVSPEGREDWRLALDLYRSGMYERARSVFETLAPDPSAEGYVVLCALKMRTDDYGELMTEYDRRYPSTVLTGRIRFENARILFDEGRFGEASLEFSKVPSSSLTDAEMPEYIFKSGYSAFSVGRNAEAQQFFTILDALDHSEFSAPGHYVSGVIYYNDSRFAEAETQFFEAAPDPRFTDLANFYIVDCEFNRKNYEYVVDQGVGIYADAPAERRDRLARIISESYLVLGDVDSAREYYEQISDNGSMNRKDWFYAGTVLYSAHDWQGAIENYTRMTDRSDSLGQIANYHLGNAYIRTRNQVAAMEAFREAAAVDYDPRMTEDAAFNYAKLAFDLNKDTSGFADYLKRYSTRARGEQIYGYMALAALTDGDYAAAIAAYDNIDELGPDMQNNYTKANFLRGRQLFESGSYRDAQPYFRATAYYLPKTDRLNQYARYWLAESYYRSGSYAEAASTYTELHNGSALYNRPEGRLLPYNIGYCWFKLQDYETAARWFDTYIESGDPLHREDAMNRRADCDFGRHDYATAAESYSKVLDEFYRPDDIYPYYQQAISYGLAGDEKRKMTTLMQVGGASPDSWLYSEALYELGRTQLDLKMNEEAVGSFTRLRTTTKDSVYVAKALSGLGLVYRNMSQHDKALQSYDELVHLMPGSEYAEEAMLAIESIYQSRREPEKFVEYLERNALASTSDKDREKIYFNTAEQLYLAGSYGEAVNSALKYLDNFPGGEDAAQVQFYLAESYRALGQKEKACDWYSKAMDATSSLSFVEMSRLRYAQLSYELERYQDAYKGYSTLLAVTKIAGNRTSAQTGMMRSAYRCKDYESAVSACDLVAADPAAGADVKREADYVKAKSCLALSRRDEAMAMFRELSSDPSTAEGAEASYMLIQNSFDTGDFDAVESGVYEFSQVAGSQSYWLAKAYLVLGDSFAERGNYTQAKATWESVRDGYEPADSRDDIASGVKMRLERLETLMQN</sequence>
<dbReference type="Pfam" id="PF13432">
    <property type="entry name" value="TPR_16"/>
    <property type="match status" value="3"/>
</dbReference>
<dbReference type="EMBL" id="JADILW010000107">
    <property type="protein sequence ID" value="MBO8480863.1"/>
    <property type="molecule type" value="Genomic_DNA"/>
</dbReference>
<feature type="repeat" description="TPR" evidence="1">
    <location>
        <begin position="637"/>
        <end position="670"/>
    </location>
</feature>
<proteinExistence type="predicted"/>
<organism evidence="3 4">
    <name type="scientific">Candidatus Cryptobacteroides avistercoris</name>
    <dbReference type="NCBI Taxonomy" id="2840758"/>
    <lineage>
        <taxon>Bacteria</taxon>
        <taxon>Pseudomonadati</taxon>
        <taxon>Bacteroidota</taxon>
        <taxon>Bacteroidia</taxon>
        <taxon>Bacteroidales</taxon>
        <taxon>Candidatus Cryptobacteroides</taxon>
    </lineage>
</organism>
<evidence type="ECO:0000313" key="4">
    <source>
        <dbReference type="Proteomes" id="UP000823769"/>
    </source>
</evidence>
<dbReference type="Gene3D" id="1.25.40.10">
    <property type="entry name" value="Tetratricopeptide repeat domain"/>
    <property type="match status" value="7"/>
</dbReference>
<keyword evidence="2" id="KW-0732">Signal</keyword>
<comment type="caution">
    <text evidence="3">The sequence shown here is derived from an EMBL/GenBank/DDBJ whole genome shotgun (WGS) entry which is preliminary data.</text>
</comment>
<dbReference type="PANTHER" id="PTHR12558:SF13">
    <property type="entry name" value="CELL DIVISION CYCLE PROTEIN 27 HOMOLOG"/>
    <property type="match status" value="1"/>
</dbReference>
<dbReference type="PROSITE" id="PS50005">
    <property type="entry name" value="TPR"/>
    <property type="match status" value="1"/>
</dbReference>
<evidence type="ECO:0000313" key="3">
    <source>
        <dbReference type="EMBL" id="MBO8480863.1"/>
    </source>
</evidence>
<dbReference type="Proteomes" id="UP000823769">
    <property type="component" value="Unassembled WGS sequence"/>
</dbReference>
<feature type="chain" id="PRO_5039357838" evidence="2">
    <location>
        <begin position="23"/>
        <end position="990"/>
    </location>
</feature>
<feature type="signal peptide" evidence="2">
    <location>
        <begin position="1"/>
        <end position="22"/>
    </location>
</feature>
<dbReference type="InterPro" id="IPR019734">
    <property type="entry name" value="TPR_rpt"/>
</dbReference>
<reference evidence="3" key="1">
    <citation type="submission" date="2020-10" db="EMBL/GenBank/DDBJ databases">
        <authorList>
            <person name="Gilroy R."/>
        </authorList>
    </citation>
    <scope>NUCLEOTIDE SEQUENCE</scope>
    <source>
        <strain evidence="3">B3-1481</strain>
    </source>
</reference>
<name>A0A9D9IY67_9BACT</name>
<evidence type="ECO:0000256" key="2">
    <source>
        <dbReference type="SAM" id="SignalP"/>
    </source>
</evidence>
<dbReference type="PANTHER" id="PTHR12558">
    <property type="entry name" value="CELL DIVISION CYCLE 16,23,27"/>
    <property type="match status" value="1"/>
</dbReference>
<dbReference type="AlphaFoldDB" id="A0A9D9IY67"/>
<dbReference type="SUPFAM" id="SSF81901">
    <property type="entry name" value="HCP-like"/>
    <property type="match status" value="1"/>
</dbReference>
<keyword evidence="1" id="KW-0802">TPR repeat</keyword>
<reference evidence="3" key="2">
    <citation type="journal article" date="2021" name="PeerJ">
        <title>Extensive microbial diversity within the chicken gut microbiome revealed by metagenomics and culture.</title>
        <authorList>
            <person name="Gilroy R."/>
            <person name="Ravi A."/>
            <person name="Getino M."/>
            <person name="Pursley I."/>
            <person name="Horton D.L."/>
            <person name="Alikhan N.F."/>
            <person name="Baker D."/>
            <person name="Gharbi K."/>
            <person name="Hall N."/>
            <person name="Watson M."/>
            <person name="Adriaenssens E.M."/>
            <person name="Foster-Nyarko E."/>
            <person name="Jarju S."/>
            <person name="Secka A."/>
            <person name="Antonio M."/>
            <person name="Oren A."/>
            <person name="Chaudhuri R.R."/>
            <person name="La Ragione R."/>
            <person name="Hildebrand F."/>
            <person name="Pallen M.J."/>
        </authorList>
    </citation>
    <scope>NUCLEOTIDE SEQUENCE</scope>
    <source>
        <strain evidence="3">B3-1481</strain>
    </source>
</reference>